<dbReference type="GO" id="GO:0016887">
    <property type="term" value="F:ATP hydrolysis activity"/>
    <property type="evidence" value="ECO:0007669"/>
    <property type="project" value="InterPro"/>
</dbReference>
<evidence type="ECO:0000256" key="5">
    <source>
        <dbReference type="ARBA" id="ARBA00022840"/>
    </source>
</evidence>
<dbReference type="InterPro" id="IPR027417">
    <property type="entry name" value="P-loop_NTPase"/>
</dbReference>
<evidence type="ECO:0000256" key="4">
    <source>
        <dbReference type="ARBA" id="ARBA00022741"/>
    </source>
</evidence>
<dbReference type="SMART" id="SM00382">
    <property type="entry name" value="AAA"/>
    <property type="match status" value="1"/>
</dbReference>
<gene>
    <name evidence="8" type="ORF">UFOPK3278_01441</name>
</gene>
<accession>A0A6J7C299</accession>
<dbReference type="Pfam" id="PF00005">
    <property type="entry name" value="ABC_tran"/>
    <property type="match status" value="1"/>
</dbReference>
<dbReference type="PROSITE" id="PS50893">
    <property type="entry name" value="ABC_TRANSPORTER_2"/>
    <property type="match status" value="1"/>
</dbReference>
<dbReference type="GO" id="GO:0015833">
    <property type="term" value="P:peptide transport"/>
    <property type="evidence" value="ECO:0007669"/>
    <property type="project" value="InterPro"/>
</dbReference>
<dbReference type="CDD" id="cd03257">
    <property type="entry name" value="ABC_NikE_OppD_transporters"/>
    <property type="match status" value="1"/>
</dbReference>
<keyword evidence="5" id="KW-0067">ATP-binding</keyword>
<sequence length="340" mass="36091">MSDQHTPLLEVRGLAVSFKTPAGLLRVVDGISFDVEKGECLAIVGESGCGKTVSAMSILGLLNRKRAVIEGSIKLEGRELVGLSENELRPIRGGKIGIIFQEPLSALNPVTTIGEQIAEVIVAHRGLKWPEAHRQAISYLDQVEIAQADRRAGQFPHQLSGGMRQRAMIAMALAGEPQLIIADEPTTALDVTIQAQVLDLLKRTAKERGASLMLITHDLGVVAETANRIAVMYAGQIVEYGPAAAVLRGPASPYARDLVQSIPSFSRRGKQLTAIAGNVPSPAEFPSGCRFHPRCQYAIKACAEAVPALIELGEGRGVRCIRSADLDALAANAASKGGAK</sequence>
<feature type="domain" description="ABC transporter" evidence="7">
    <location>
        <begin position="11"/>
        <end position="259"/>
    </location>
</feature>
<comment type="subcellular location">
    <subcellularLocation>
        <location evidence="1">Cell membrane</location>
        <topology evidence="1">Peripheral membrane protein</topology>
    </subcellularLocation>
</comment>
<dbReference type="Gene3D" id="3.40.50.300">
    <property type="entry name" value="P-loop containing nucleotide triphosphate hydrolases"/>
    <property type="match status" value="1"/>
</dbReference>
<dbReference type="SUPFAM" id="SSF52540">
    <property type="entry name" value="P-loop containing nucleoside triphosphate hydrolases"/>
    <property type="match status" value="1"/>
</dbReference>
<evidence type="ECO:0000256" key="3">
    <source>
        <dbReference type="ARBA" id="ARBA00022475"/>
    </source>
</evidence>
<proteinExistence type="predicted"/>
<name>A0A6J7C299_9ZZZZ</name>
<protein>
    <submittedName>
        <fullName evidence="8">Unannotated protein</fullName>
    </submittedName>
</protein>
<dbReference type="PROSITE" id="PS00211">
    <property type="entry name" value="ABC_TRANSPORTER_1"/>
    <property type="match status" value="1"/>
</dbReference>
<keyword evidence="2" id="KW-0813">Transport</keyword>
<dbReference type="EMBL" id="CAFBIX010000103">
    <property type="protein sequence ID" value="CAB4851271.1"/>
    <property type="molecule type" value="Genomic_DNA"/>
</dbReference>
<dbReference type="Pfam" id="PF08352">
    <property type="entry name" value="oligo_HPY"/>
    <property type="match status" value="1"/>
</dbReference>
<dbReference type="NCBIfam" id="TIGR01727">
    <property type="entry name" value="oligo_HPY"/>
    <property type="match status" value="1"/>
</dbReference>
<dbReference type="InterPro" id="IPR003439">
    <property type="entry name" value="ABC_transporter-like_ATP-bd"/>
</dbReference>
<reference evidence="8" key="1">
    <citation type="submission" date="2020-05" db="EMBL/GenBank/DDBJ databases">
        <authorList>
            <person name="Chiriac C."/>
            <person name="Salcher M."/>
            <person name="Ghai R."/>
            <person name="Kavagutti S V."/>
        </authorList>
    </citation>
    <scope>NUCLEOTIDE SEQUENCE</scope>
</reference>
<evidence type="ECO:0000256" key="1">
    <source>
        <dbReference type="ARBA" id="ARBA00004202"/>
    </source>
</evidence>
<evidence type="ECO:0000256" key="2">
    <source>
        <dbReference type="ARBA" id="ARBA00022448"/>
    </source>
</evidence>
<dbReference type="InterPro" id="IPR050388">
    <property type="entry name" value="ABC_Ni/Peptide_Import"/>
</dbReference>
<dbReference type="PANTHER" id="PTHR43297:SF2">
    <property type="entry name" value="DIPEPTIDE TRANSPORT ATP-BINDING PROTEIN DPPD"/>
    <property type="match status" value="1"/>
</dbReference>
<organism evidence="8">
    <name type="scientific">freshwater metagenome</name>
    <dbReference type="NCBI Taxonomy" id="449393"/>
    <lineage>
        <taxon>unclassified sequences</taxon>
        <taxon>metagenomes</taxon>
        <taxon>ecological metagenomes</taxon>
    </lineage>
</organism>
<evidence type="ECO:0000259" key="7">
    <source>
        <dbReference type="PROSITE" id="PS50893"/>
    </source>
</evidence>
<dbReference type="InterPro" id="IPR013563">
    <property type="entry name" value="Oligopep_ABC_C"/>
</dbReference>
<dbReference type="InterPro" id="IPR017871">
    <property type="entry name" value="ABC_transporter-like_CS"/>
</dbReference>
<keyword evidence="6" id="KW-0472">Membrane</keyword>
<keyword evidence="3" id="KW-1003">Cell membrane</keyword>
<dbReference type="FunFam" id="3.40.50.300:FF:000016">
    <property type="entry name" value="Oligopeptide ABC transporter ATP-binding component"/>
    <property type="match status" value="1"/>
</dbReference>
<dbReference type="GO" id="GO:0005524">
    <property type="term" value="F:ATP binding"/>
    <property type="evidence" value="ECO:0007669"/>
    <property type="project" value="UniProtKB-KW"/>
</dbReference>
<dbReference type="GO" id="GO:0005886">
    <property type="term" value="C:plasma membrane"/>
    <property type="evidence" value="ECO:0007669"/>
    <property type="project" value="UniProtKB-SubCell"/>
</dbReference>
<evidence type="ECO:0000313" key="8">
    <source>
        <dbReference type="EMBL" id="CAB4851271.1"/>
    </source>
</evidence>
<dbReference type="PANTHER" id="PTHR43297">
    <property type="entry name" value="OLIGOPEPTIDE TRANSPORT ATP-BINDING PROTEIN APPD"/>
    <property type="match status" value="1"/>
</dbReference>
<evidence type="ECO:0000256" key="6">
    <source>
        <dbReference type="ARBA" id="ARBA00023136"/>
    </source>
</evidence>
<dbReference type="AlphaFoldDB" id="A0A6J7C299"/>
<dbReference type="InterPro" id="IPR003593">
    <property type="entry name" value="AAA+_ATPase"/>
</dbReference>
<keyword evidence="4" id="KW-0547">Nucleotide-binding</keyword>